<evidence type="ECO:0000256" key="5">
    <source>
        <dbReference type="ARBA" id="ARBA00023239"/>
    </source>
</evidence>
<organism evidence="10 11">
    <name type="scientific">Apiospora arundinis</name>
    <dbReference type="NCBI Taxonomy" id="335852"/>
    <lineage>
        <taxon>Eukaryota</taxon>
        <taxon>Fungi</taxon>
        <taxon>Dikarya</taxon>
        <taxon>Ascomycota</taxon>
        <taxon>Pezizomycotina</taxon>
        <taxon>Sordariomycetes</taxon>
        <taxon>Xylariomycetidae</taxon>
        <taxon>Amphisphaeriales</taxon>
        <taxon>Apiosporaceae</taxon>
        <taxon>Apiospora</taxon>
    </lineage>
</organism>
<accession>A0ABR2IW03</accession>
<dbReference type="EC" id="4.1.1.52" evidence="7"/>
<protein>
    <recommendedName>
        <fullName evidence="7">6-methylsalicylate decarboxylase</fullName>
        <ecNumber evidence="7">4.1.1.52</ecNumber>
    </recommendedName>
</protein>
<comment type="catalytic activity">
    <reaction evidence="6">
        <text>6-methylsalicylate + H(+) = 3-methylphenol + CO2</text>
        <dbReference type="Rhea" id="RHEA:23112"/>
        <dbReference type="ChEBI" id="CHEBI:15378"/>
        <dbReference type="ChEBI" id="CHEBI:16526"/>
        <dbReference type="ChEBI" id="CHEBI:17231"/>
        <dbReference type="ChEBI" id="CHEBI:36658"/>
        <dbReference type="EC" id="4.1.1.52"/>
    </reaction>
    <physiologicalReaction direction="left-to-right" evidence="6">
        <dbReference type="Rhea" id="RHEA:23113"/>
    </physiologicalReaction>
</comment>
<keyword evidence="4" id="KW-0862">Zinc</keyword>
<gene>
    <name evidence="10" type="ORF">PGQ11_007608</name>
</gene>
<proteinExistence type="inferred from homology"/>
<evidence type="ECO:0000256" key="6">
    <source>
        <dbReference type="ARBA" id="ARBA00036832"/>
    </source>
</evidence>
<evidence type="ECO:0000256" key="2">
    <source>
        <dbReference type="ARBA" id="ARBA00022723"/>
    </source>
</evidence>
<dbReference type="InterPro" id="IPR032465">
    <property type="entry name" value="ACMSD"/>
</dbReference>
<comment type="similarity">
    <text evidence="1">Belongs to the metallo-dependent hydrolases superfamily. ACMSD family.</text>
</comment>
<dbReference type="Pfam" id="PF04909">
    <property type="entry name" value="Amidohydro_2"/>
    <property type="match status" value="1"/>
</dbReference>
<evidence type="ECO:0000313" key="10">
    <source>
        <dbReference type="EMBL" id="KAK8869030.1"/>
    </source>
</evidence>
<keyword evidence="2" id="KW-0479">Metal-binding</keyword>
<dbReference type="Proteomes" id="UP001390339">
    <property type="component" value="Unassembled WGS sequence"/>
</dbReference>
<evidence type="ECO:0000256" key="7">
    <source>
        <dbReference type="ARBA" id="ARBA00038889"/>
    </source>
</evidence>
<dbReference type="SUPFAM" id="SSF51556">
    <property type="entry name" value="Metallo-dependent hydrolases"/>
    <property type="match status" value="1"/>
</dbReference>
<feature type="domain" description="Amidohydrolase-related" evidence="9">
    <location>
        <begin position="7"/>
        <end position="330"/>
    </location>
</feature>
<reference evidence="10 11" key="1">
    <citation type="journal article" date="2024" name="IMA Fungus">
        <title>Apiospora arundinis, a panoply of carbohydrate-active enzymes and secondary metabolites.</title>
        <authorList>
            <person name="Sorensen T."/>
            <person name="Petersen C."/>
            <person name="Muurmann A.T."/>
            <person name="Christiansen J.V."/>
            <person name="Brundto M.L."/>
            <person name="Overgaard C.K."/>
            <person name="Boysen A.T."/>
            <person name="Wollenberg R.D."/>
            <person name="Larsen T.O."/>
            <person name="Sorensen J.L."/>
            <person name="Nielsen K.L."/>
            <person name="Sondergaard T.E."/>
        </authorList>
    </citation>
    <scope>NUCLEOTIDE SEQUENCE [LARGE SCALE GENOMIC DNA]</scope>
    <source>
        <strain evidence="10 11">AAU 773</strain>
    </source>
</reference>
<evidence type="ECO:0000256" key="4">
    <source>
        <dbReference type="ARBA" id="ARBA00022833"/>
    </source>
</evidence>
<evidence type="ECO:0000313" key="11">
    <source>
        <dbReference type="Proteomes" id="UP001390339"/>
    </source>
</evidence>
<dbReference type="InterPro" id="IPR032466">
    <property type="entry name" value="Metal_Hydrolase"/>
</dbReference>
<dbReference type="InterPro" id="IPR006680">
    <property type="entry name" value="Amidohydro-rel"/>
</dbReference>
<evidence type="ECO:0000256" key="1">
    <source>
        <dbReference type="ARBA" id="ARBA00005871"/>
    </source>
</evidence>
<dbReference type="PANTHER" id="PTHR21240:SF29">
    <property type="entry name" value="AMIDOHYDROLASE-RELATED DOMAIN-CONTAINING PROTEIN"/>
    <property type="match status" value="1"/>
</dbReference>
<comment type="caution">
    <text evidence="10">The sequence shown here is derived from an EMBL/GenBank/DDBJ whole genome shotgun (WGS) entry which is preliminary data.</text>
</comment>
<evidence type="ECO:0000259" key="9">
    <source>
        <dbReference type="Pfam" id="PF04909"/>
    </source>
</evidence>
<evidence type="ECO:0000256" key="8">
    <source>
        <dbReference type="RuleBase" id="RU366045"/>
    </source>
</evidence>
<dbReference type="Gene3D" id="3.20.20.140">
    <property type="entry name" value="Metal-dependent hydrolases"/>
    <property type="match status" value="1"/>
</dbReference>
<keyword evidence="3 8" id="KW-0210">Decarboxylase</keyword>
<dbReference type="EMBL" id="JAPCWZ010000004">
    <property type="protein sequence ID" value="KAK8869030.1"/>
    <property type="molecule type" value="Genomic_DNA"/>
</dbReference>
<keyword evidence="11" id="KW-1185">Reference proteome</keyword>
<dbReference type="PANTHER" id="PTHR21240">
    <property type="entry name" value="2-AMINO-3-CARBOXYLMUCONATE-6-SEMIALDEHYDE DECARBOXYLASE"/>
    <property type="match status" value="1"/>
</dbReference>
<name>A0ABR2IW03_9PEZI</name>
<keyword evidence="5 8" id="KW-0456">Lyase</keyword>
<evidence type="ECO:0000256" key="3">
    <source>
        <dbReference type="ARBA" id="ARBA00022793"/>
    </source>
</evidence>
<sequence>MMDMERIDVHCHVVPSGYRQYACDNGHAQPDGMPALPAGSPEEHIALMKKLNITKSILSISSPGTHLTPAKNHQAAKMTRQTNEELSEICARYPSSFSFFASLPFPSIEESIEEIDHALDNLGAVGFAVMSNANGVYLGDATLDPIFERLNSRKATLFIHPTTCHLLSPDGRVEAAKPLAQYARPMMEFLFDETRAVANLLLSGTVSKYPDITFVVSHCGCVLPPILDRIGSFATLGGAQNANASFRKLLRERFYFDLAGFPFPDQIHGLLRTLGEGAEERLLYGSDYPFTPGKLVVGLAGQMDEGIKEIFRADQVEKVYSGNARALFGL</sequence>